<protein>
    <submittedName>
        <fullName evidence="1">Uncharacterized protein</fullName>
    </submittedName>
</protein>
<comment type="caution">
    <text evidence="1">The sequence shown here is derived from an EMBL/GenBank/DDBJ whole genome shotgun (WGS) entry which is preliminary data.</text>
</comment>
<evidence type="ECO:0000313" key="2">
    <source>
        <dbReference type="Proteomes" id="UP001187315"/>
    </source>
</evidence>
<name>A0AA88MUC4_TACVA</name>
<dbReference type="EMBL" id="JAVHJS010000011">
    <property type="protein sequence ID" value="KAK2843323.1"/>
    <property type="molecule type" value="Genomic_DNA"/>
</dbReference>
<organism evidence="1 2">
    <name type="scientific">Tachysurus vachellii</name>
    <name type="common">Darkbarbel catfish</name>
    <name type="synonym">Pelteobagrus vachellii</name>
    <dbReference type="NCBI Taxonomy" id="175792"/>
    <lineage>
        <taxon>Eukaryota</taxon>
        <taxon>Metazoa</taxon>
        <taxon>Chordata</taxon>
        <taxon>Craniata</taxon>
        <taxon>Vertebrata</taxon>
        <taxon>Euteleostomi</taxon>
        <taxon>Actinopterygii</taxon>
        <taxon>Neopterygii</taxon>
        <taxon>Teleostei</taxon>
        <taxon>Ostariophysi</taxon>
        <taxon>Siluriformes</taxon>
        <taxon>Bagridae</taxon>
        <taxon>Tachysurus</taxon>
    </lineage>
</organism>
<accession>A0AA88MUC4</accession>
<dbReference type="AlphaFoldDB" id="A0AA88MUC4"/>
<proteinExistence type="predicted"/>
<gene>
    <name evidence="1" type="ORF">Q7C36_011538</name>
</gene>
<dbReference type="Proteomes" id="UP001187315">
    <property type="component" value="Unassembled WGS sequence"/>
</dbReference>
<sequence>MVAEVGEATGLEDHKTVAETEMCCSIVLMDCALKSLKTFMQMNANNVHFSNLGHFRDIALPAWRMDTQEFFLQRSLKKAVSIHENIMAVKFQEFQNALIHRE</sequence>
<reference evidence="1" key="1">
    <citation type="submission" date="2023-08" db="EMBL/GenBank/DDBJ databases">
        <title>Pelteobagrus vachellii genome.</title>
        <authorList>
            <person name="Liu H."/>
        </authorList>
    </citation>
    <scope>NUCLEOTIDE SEQUENCE</scope>
    <source>
        <strain evidence="1">PRFRI_2022a</strain>
        <tissue evidence="1">Muscle</tissue>
    </source>
</reference>
<keyword evidence="2" id="KW-1185">Reference proteome</keyword>
<evidence type="ECO:0000313" key="1">
    <source>
        <dbReference type="EMBL" id="KAK2843323.1"/>
    </source>
</evidence>